<comment type="caution">
    <text evidence="2">The sequence shown here is derived from an EMBL/GenBank/DDBJ whole genome shotgun (WGS) entry which is preliminary data.</text>
</comment>
<name>A0ABD1HRI7_SALDI</name>
<evidence type="ECO:0000313" key="3">
    <source>
        <dbReference type="Proteomes" id="UP001567538"/>
    </source>
</evidence>
<keyword evidence="3" id="KW-1185">Reference proteome</keyword>
<sequence>MLSISSSCGLPICLSGNSRPLPFSQELEDHERRRESMKRENFQEFLQLHEMINREASGRGSQNREGGAITGKGIVSKNEFYPCISLSSTAKAA</sequence>
<protein>
    <submittedName>
        <fullName evidence="2">Uncharacterized protein</fullName>
    </submittedName>
</protein>
<organism evidence="2 3">
    <name type="scientific">Salvia divinorum</name>
    <name type="common">Maria pastora</name>
    <name type="synonym">Diviner's sage</name>
    <dbReference type="NCBI Taxonomy" id="28513"/>
    <lineage>
        <taxon>Eukaryota</taxon>
        <taxon>Viridiplantae</taxon>
        <taxon>Streptophyta</taxon>
        <taxon>Embryophyta</taxon>
        <taxon>Tracheophyta</taxon>
        <taxon>Spermatophyta</taxon>
        <taxon>Magnoliopsida</taxon>
        <taxon>eudicotyledons</taxon>
        <taxon>Gunneridae</taxon>
        <taxon>Pentapetalae</taxon>
        <taxon>asterids</taxon>
        <taxon>lamiids</taxon>
        <taxon>Lamiales</taxon>
        <taxon>Lamiaceae</taxon>
        <taxon>Nepetoideae</taxon>
        <taxon>Mentheae</taxon>
        <taxon>Salviinae</taxon>
        <taxon>Salvia</taxon>
        <taxon>Salvia subgen. Calosphace</taxon>
    </lineage>
</organism>
<evidence type="ECO:0000313" key="2">
    <source>
        <dbReference type="EMBL" id="KAL1558123.1"/>
    </source>
</evidence>
<proteinExistence type="predicted"/>
<dbReference type="Proteomes" id="UP001567538">
    <property type="component" value="Unassembled WGS sequence"/>
</dbReference>
<gene>
    <name evidence="2" type="ORF">AAHA92_08624</name>
</gene>
<feature type="compositionally biased region" description="Basic and acidic residues" evidence="1">
    <location>
        <begin position="27"/>
        <end position="36"/>
    </location>
</feature>
<dbReference type="EMBL" id="JBEAFC010000004">
    <property type="protein sequence ID" value="KAL1558123.1"/>
    <property type="molecule type" value="Genomic_DNA"/>
</dbReference>
<dbReference type="AlphaFoldDB" id="A0ABD1HRI7"/>
<accession>A0ABD1HRI7</accession>
<reference evidence="2 3" key="1">
    <citation type="submission" date="2024-06" db="EMBL/GenBank/DDBJ databases">
        <title>A chromosome level genome sequence of Diviner's sage (Salvia divinorum).</title>
        <authorList>
            <person name="Ford S.A."/>
            <person name="Ro D.-K."/>
            <person name="Ness R.W."/>
            <person name="Phillips M.A."/>
        </authorList>
    </citation>
    <scope>NUCLEOTIDE SEQUENCE [LARGE SCALE GENOMIC DNA]</scope>
    <source>
        <strain evidence="2">SAF-2024a</strain>
        <tissue evidence="2">Leaf</tissue>
    </source>
</reference>
<feature type="region of interest" description="Disordered" evidence="1">
    <location>
        <begin position="13"/>
        <end position="36"/>
    </location>
</feature>
<evidence type="ECO:0000256" key="1">
    <source>
        <dbReference type="SAM" id="MobiDB-lite"/>
    </source>
</evidence>